<dbReference type="SUPFAM" id="SSF109854">
    <property type="entry name" value="DinB/YfiT-like putative metalloenzymes"/>
    <property type="match status" value="1"/>
</dbReference>
<sequence>MTTLADRTIDALRRRHDQLAAVVAALTPAQLVGPSGATQWIVADVLSHVGSGAEITLAGFRAAVDSTPAPDQGFNQGVWDRWNALSPEEQAPASITSDAALVDALEAVPADRRDGLRISMGFLPEPLPLAGYAGMRLNEAILHGWDVEVAVDPAATLDPESAQVLAEQLAGDLSFLLGFIGKPDTLGQPATVRIQGTPFSIVLDGSARLTADPAEPTATFEGSLEAAMRLLAGRLRERDTADVKVSGNVSLDDLQRAFPGY</sequence>
<keyword evidence="3" id="KW-1185">Reference proteome</keyword>
<dbReference type="InterPro" id="IPR034660">
    <property type="entry name" value="DinB/YfiT-like"/>
</dbReference>
<evidence type="ECO:0000313" key="2">
    <source>
        <dbReference type="EMBL" id="AGZ41700.1"/>
    </source>
</evidence>
<dbReference type="GO" id="GO:0046872">
    <property type="term" value="F:metal ion binding"/>
    <property type="evidence" value="ECO:0007669"/>
    <property type="project" value="InterPro"/>
</dbReference>
<gene>
    <name evidence="2" type="ORF">AFR_17110</name>
</gene>
<dbReference type="HOGENOM" id="CLU_1057222_0_0_11"/>
<evidence type="ECO:0000259" key="1">
    <source>
        <dbReference type="Pfam" id="PF11716"/>
    </source>
</evidence>
<protein>
    <recommendedName>
        <fullName evidence="1">Mycothiol-dependent maleylpyruvate isomerase metal-binding domain-containing protein</fullName>
    </recommendedName>
</protein>
<reference evidence="2 3" key="1">
    <citation type="journal article" date="2014" name="J. Biotechnol.">
        <title>Complete genome sequence of the actinobacterium Actinoplanes friuliensis HAG 010964, producer of the lipopeptide antibiotic friulimycin.</title>
        <authorList>
            <person name="Ruckert C."/>
            <person name="Szczepanowski R."/>
            <person name="Albersmeier A."/>
            <person name="Goesmann A."/>
            <person name="Fischer N."/>
            <person name="Steinkamper A."/>
            <person name="Puhler A."/>
            <person name="Biener R."/>
            <person name="Schwartz D."/>
            <person name="Kalinowski J."/>
        </authorList>
    </citation>
    <scope>NUCLEOTIDE SEQUENCE [LARGE SCALE GENOMIC DNA]</scope>
    <source>
        <strain evidence="2 3">DSM 7358</strain>
    </source>
</reference>
<dbReference type="InterPro" id="IPR017517">
    <property type="entry name" value="Maleyloyr_isom"/>
</dbReference>
<proteinExistence type="predicted"/>
<dbReference type="RefSeq" id="WP_023361875.1">
    <property type="nucleotide sequence ID" value="NC_022657.1"/>
</dbReference>
<dbReference type="InterPro" id="IPR024344">
    <property type="entry name" value="MDMPI_metal-binding"/>
</dbReference>
<dbReference type="Pfam" id="PF11716">
    <property type="entry name" value="MDMPI_N"/>
    <property type="match status" value="1"/>
</dbReference>
<dbReference type="EMBL" id="CP006272">
    <property type="protein sequence ID" value="AGZ41700.1"/>
    <property type="molecule type" value="Genomic_DNA"/>
</dbReference>
<name>U5W167_9ACTN</name>
<dbReference type="KEGG" id="afs:AFR_17110"/>
<dbReference type="eggNOG" id="ENOG5033U56">
    <property type="taxonomic scope" value="Bacteria"/>
</dbReference>
<dbReference type="Gene3D" id="1.20.120.450">
    <property type="entry name" value="dinb family like domain"/>
    <property type="match status" value="1"/>
</dbReference>
<dbReference type="Proteomes" id="UP000017746">
    <property type="component" value="Chromosome"/>
</dbReference>
<accession>U5W167</accession>
<organism evidence="2 3">
    <name type="scientific">Actinoplanes friuliensis DSM 7358</name>
    <dbReference type="NCBI Taxonomy" id="1246995"/>
    <lineage>
        <taxon>Bacteria</taxon>
        <taxon>Bacillati</taxon>
        <taxon>Actinomycetota</taxon>
        <taxon>Actinomycetes</taxon>
        <taxon>Micromonosporales</taxon>
        <taxon>Micromonosporaceae</taxon>
        <taxon>Actinoplanes</taxon>
    </lineage>
</organism>
<dbReference type="PATRIC" id="fig|1246995.3.peg.3471"/>
<evidence type="ECO:0000313" key="3">
    <source>
        <dbReference type="Proteomes" id="UP000017746"/>
    </source>
</evidence>
<dbReference type="AlphaFoldDB" id="U5W167"/>
<dbReference type="NCBIfam" id="TIGR03083">
    <property type="entry name" value="maleylpyruvate isomerase family mycothiol-dependent enzyme"/>
    <property type="match status" value="1"/>
</dbReference>
<feature type="domain" description="Mycothiol-dependent maleylpyruvate isomerase metal-binding" evidence="1">
    <location>
        <begin position="12"/>
        <end position="148"/>
    </location>
</feature>
<dbReference type="OrthoDB" id="3213691at2"/>
<dbReference type="STRING" id="1246995.AFR_17110"/>